<dbReference type="AlphaFoldDB" id="A0A5C3NHE1"/>
<feature type="region of interest" description="Disordered" evidence="1">
    <location>
        <begin position="322"/>
        <end position="341"/>
    </location>
</feature>
<evidence type="ECO:0000256" key="1">
    <source>
        <dbReference type="SAM" id="MobiDB-lite"/>
    </source>
</evidence>
<organism evidence="2 3">
    <name type="scientific">Heliocybe sulcata</name>
    <dbReference type="NCBI Taxonomy" id="5364"/>
    <lineage>
        <taxon>Eukaryota</taxon>
        <taxon>Fungi</taxon>
        <taxon>Dikarya</taxon>
        <taxon>Basidiomycota</taxon>
        <taxon>Agaricomycotina</taxon>
        <taxon>Agaricomycetes</taxon>
        <taxon>Gloeophyllales</taxon>
        <taxon>Gloeophyllaceae</taxon>
        <taxon>Heliocybe</taxon>
    </lineage>
</organism>
<dbReference type="Proteomes" id="UP000305948">
    <property type="component" value="Unassembled WGS sequence"/>
</dbReference>
<name>A0A5C3NHE1_9AGAM</name>
<dbReference type="OrthoDB" id="660555at2759"/>
<evidence type="ECO:0000313" key="3">
    <source>
        <dbReference type="Proteomes" id="UP000305948"/>
    </source>
</evidence>
<feature type="compositionally biased region" description="Acidic residues" evidence="1">
    <location>
        <begin position="324"/>
        <end position="340"/>
    </location>
</feature>
<accession>A0A5C3NHE1</accession>
<proteinExistence type="predicted"/>
<feature type="compositionally biased region" description="Low complexity" evidence="1">
    <location>
        <begin position="236"/>
        <end position="252"/>
    </location>
</feature>
<sequence>MSMYDVFTDEASTCHSLLPLICSAPASSSFLFVRQRTPASPSEFDLDTGYLSSPEYSEGHYQQNNWNRHPHPYSLDLSSSSYAAASAAMSPISVLPMSPAFSSSRLSLGKGSNKGKSRSRLAVDLTDDMPPRSSGEEIGGWDPYLKAKGKGKQKEVLERRILEPGEYALPADTGERERLKGLSPPPRVKRESVDGDASGRSTPEGGMRRWTMAFGDEDEEEASSGPVRVRTNTKTSGRSRSRAGSAVMSMMSWPEGSTTDGGYPSTLSGVDGEGDDGLQMEEMGVVGMGIALTTSPSMEGSLQSGTRWRCSYNPRGSGMVYGVQDDDDDEEDDEEEDEVWGEGREEWLEIRKVKMCCRELVRTERNYLRCLRDLMGGEVRAFDIARYFQFFILMYVSSIDTDATVTVTTGLPTITSDCVKFVPCAPYD</sequence>
<feature type="compositionally biased region" description="Polar residues" evidence="1">
    <location>
        <begin position="255"/>
        <end position="264"/>
    </location>
</feature>
<protein>
    <recommendedName>
        <fullName evidence="4">DH domain-containing protein</fullName>
    </recommendedName>
</protein>
<dbReference type="EMBL" id="ML213503">
    <property type="protein sequence ID" value="TFK56812.1"/>
    <property type="molecule type" value="Genomic_DNA"/>
</dbReference>
<evidence type="ECO:0008006" key="4">
    <source>
        <dbReference type="Google" id="ProtNLM"/>
    </source>
</evidence>
<keyword evidence="3" id="KW-1185">Reference proteome</keyword>
<evidence type="ECO:0000313" key="2">
    <source>
        <dbReference type="EMBL" id="TFK56812.1"/>
    </source>
</evidence>
<reference evidence="2 3" key="1">
    <citation type="journal article" date="2019" name="Nat. Ecol. Evol.">
        <title>Megaphylogeny resolves global patterns of mushroom evolution.</title>
        <authorList>
            <person name="Varga T."/>
            <person name="Krizsan K."/>
            <person name="Foldi C."/>
            <person name="Dima B."/>
            <person name="Sanchez-Garcia M."/>
            <person name="Sanchez-Ramirez S."/>
            <person name="Szollosi G.J."/>
            <person name="Szarkandi J.G."/>
            <person name="Papp V."/>
            <person name="Albert L."/>
            <person name="Andreopoulos W."/>
            <person name="Angelini C."/>
            <person name="Antonin V."/>
            <person name="Barry K.W."/>
            <person name="Bougher N.L."/>
            <person name="Buchanan P."/>
            <person name="Buyck B."/>
            <person name="Bense V."/>
            <person name="Catcheside P."/>
            <person name="Chovatia M."/>
            <person name="Cooper J."/>
            <person name="Damon W."/>
            <person name="Desjardin D."/>
            <person name="Finy P."/>
            <person name="Geml J."/>
            <person name="Haridas S."/>
            <person name="Hughes K."/>
            <person name="Justo A."/>
            <person name="Karasinski D."/>
            <person name="Kautmanova I."/>
            <person name="Kiss B."/>
            <person name="Kocsube S."/>
            <person name="Kotiranta H."/>
            <person name="LaButti K.M."/>
            <person name="Lechner B.E."/>
            <person name="Liimatainen K."/>
            <person name="Lipzen A."/>
            <person name="Lukacs Z."/>
            <person name="Mihaltcheva S."/>
            <person name="Morgado L.N."/>
            <person name="Niskanen T."/>
            <person name="Noordeloos M.E."/>
            <person name="Ohm R.A."/>
            <person name="Ortiz-Santana B."/>
            <person name="Ovrebo C."/>
            <person name="Racz N."/>
            <person name="Riley R."/>
            <person name="Savchenko A."/>
            <person name="Shiryaev A."/>
            <person name="Soop K."/>
            <person name="Spirin V."/>
            <person name="Szebenyi C."/>
            <person name="Tomsovsky M."/>
            <person name="Tulloss R.E."/>
            <person name="Uehling J."/>
            <person name="Grigoriev I.V."/>
            <person name="Vagvolgyi C."/>
            <person name="Papp T."/>
            <person name="Martin F.M."/>
            <person name="Miettinen O."/>
            <person name="Hibbett D.S."/>
            <person name="Nagy L.G."/>
        </authorList>
    </citation>
    <scope>NUCLEOTIDE SEQUENCE [LARGE SCALE GENOMIC DNA]</scope>
    <source>
        <strain evidence="2 3">OMC1185</strain>
    </source>
</reference>
<gene>
    <name evidence="2" type="ORF">OE88DRAFT_59611</name>
</gene>
<feature type="region of interest" description="Disordered" evidence="1">
    <location>
        <begin position="168"/>
        <end position="264"/>
    </location>
</feature>
<feature type="region of interest" description="Disordered" evidence="1">
    <location>
        <begin position="104"/>
        <end position="140"/>
    </location>
</feature>
<dbReference type="STRING" id="5364.A0A5C3NHE1"/>